<evidence type="ECO:0000313" key="3">
    <source>
        <dbReference type="Proteomes" id="UP000507222"/>
    </source>
</evidence>
<dbReference type="Proteomes" id="UP000507222">
    <property type="component" value="Unassembled WGS sequence"/>
</dbReference>
<feature type="region of interest" description="Disordered" evidence="1">
    <location>
        <begin position="83"/>
        <end position="126"/>
    </location>
</feature>
<gene>
    <name evidence="2" type="ORF">CURHAP_LOCUS37518</name>
</gene>
<accession>A0A6J5V4X3</accession>
<organism evidence="2 3">
    <name type="scientific">Prunus armeniaca</name>
    <name type="common">Apricot</name>
    <name type="synonym">Armeniaca vulgaris</name>
    <dbReference type="NCBI Taxonomy" id="36596"/>
    <lineage>
        <taxon>Eukaryota</taxon>
        <taxon>Viridiplantae</taxon>
        <taxon>Streptophyta</taxon>
        <taxon>Embryophyta</taxon>
        <taxon>Tracheophyta</taxon>
        <taxon>Spermatophyta</taxon>
        <taxon>Magnoliopsida</taxon>
        <taxon>eudicotyledons</taxon>
        <taxon>Gunneridae</taxon>
        <taxon>Pentapetalae</taxon>
        <taxon>rosids</taxon>
        <taxon>fabids</taxon>
        <taxon>Rosales</taxon>
        <taxon>Rosaceae</taxon>
        <taxon>Amygdaloideae</taxon>
        <taxon>Amygdaleae</taxon>
        <taxon>Prunus</taxon>
    </lineage>
</organism>
<dbReference type="EMBL" id="CAEKDK010000006">
    <property type="protein sequence ID" value="CAB4283263.1"/>
    <property type="molecule type" value="Genomic_DNA"/>
</dbReference>
<evidence type="ECO:0000313" key="2">
    <source>
        <dbReference type="EMBL" id="CAB4283263.1"/>
    </source>
</evidence>
<protein>
    <recommendedName>
        <fullName evidence="4">Retrotransposon gag domain-containing protein</fullName>
    </recommendedName>
</protein>
<dbReference type="AlphaFoldDB" id="A0A6J5V4X3"/>
<evidence type="ECO:0000256" key="1">
    <source>
        <dbReference type="SAM" id="MobiDB-lite"/>
    </source>
</evidence>
<name>A0A6J5V4X3_PRUAR</name>
<reference evidence="2 3" key="1">
    <citation type="submission" date="2020-05" db="EMBL/GenBank/DDBJ databases">
        <authorList>
            <person name="Campoy J."/>
            <person name="Schneeberger K."/>
            <person name="Spophaly S."/>
        </authorList>
    </citation>
    <scope>NUCLEOTIDE SEQUENCE [LARGE SCALE GENOMIC DNA]</scope>
    <source>
        <strain evidence="2">PruArmRojPasFocal</strain>
    </source>
</reference>
<sequence length="168" mass="19018">MRRDHAPERYSNYTPLKTNKEAILAIAGTELPILRQGRHEYQGKRDKARYCKYHRAYGHSTNDCYQLKDGIEALVRRGKLREHVAAPQTNPDPSVETPQAPGPKRLISTIGAGPSPGGDTNRSRKRYVHLLGQETSHAFSIGSSPQPFKRARADHLHLRRWPHLSTPQ</sequence>
<proteinExistence type="predicted"/>
<evidence type="ECO:0008006" key="4">
    <source>
        <dbReference type="Google" id="ProtNLM"/>
    </source>
</evidence>